<dbReference type="EMBL" id="KL659488">
    <property type="protein sequence ID" value="KFA69405.1"/>
    <property type="molecule type" value="Genomic_DNA"/>
</dbReference>
<protein>
    <submittedName>
        <fullName evidence="9">Uncharacterized protein</fullName>
    </submittedName>
</protein>
<dbReference type="SUPFAM" id="SSF48264">
    <property type="entry name" value="Cytochrome P450"/>
    <property type="match status" value="1"/>
</dbReference>
<proteinExistence type="inferred from homology"/>
<evidence type="ECO:0000313" key="9">
    <source>
        <dbReference type="EMBL" id="KFA69405.1"/>
    </source>
</evidence>
<dbReference type="InterPro" id="IPR001128">
    <property type="entry name" value="Cyt_P450"/>
</dbReference>
<dbReference type="PANTHER" id="PTHR24305">
    <property type="entry name" value="CYTOCHROME P450"/>
    <property type="match status" value="1"/>
</dbReference>
<evidence type="ECO:0000256" key="1">
    <source>
        <dbReference type="ARBA" id="ARBA00001971"/>
    </source>
</evidence>
<dbReference type="PRINTS" id="PR00385">
    <property type="entry name" value="P450"/>
</dbReference>
<evidence type="ECO:0000256" key="3">
    <source>
        <dbReference type="ARBA" id="ARBA00010617"/>
    </source>
</evidence>
<organism evidence="9 10">
    <name type="scientific">Stachybotrys chlorohalonatus (strain IBT 40285)</name>
    <dbReference type="NCBI Taxonomy" id="1283841"/>
    <lineage>
        <taxon>Eukaryota</taxon>
        <taxon>Fungi</taxon>
        <taxon>Dikarya</taxon>
        <taxon>Ascomycota</taxon>
        <taxon>Pezizomycotina</taxon>
        <taxon>Sordariomycetes</taxon>
        <taxon>Hypocreomycetidae</taxon>
        <taxon>Hypocreales</taxon>
        <taxon>Stachybotryaceae</taxon>
        <taxon>Stachybotrys</taxon>
    </lineage>
</organism>
<dbReference type="Pfam" id="PF00067">
    <property type="entry name" value="p450"/>
    <property type="match status" value="1"/>
</dbReference>
<dbReference type="InterPro" id="IPR050121">
    <property type="entry name" value="Cytochrome_P450_monoxygenase"/>
</dbReference>
<dbReference type="Gene3D" id="1.10.630.10">
    <property type="entry name" value="Cytochrome P450"/>
    <property type="match status" value="1"/>
</dbReference>
<keyword evidence="4" id="KW-0349">Heme</keyword>
<keyword evidence="7" id="KW-0408">Iron</keyword>
<keyword evidence="6" id="KW-0560">Oxidoreductase</keyword>
<evidence type="ECO:0000313" key="10">
    <source>
        <dbReference type="Proteomes" id="UP000028524"/>
    </source>
</evidence>
<gene>
    <name evidence="9" type="ORF">S40285_08811</name>
</gene>
<comment type="cofactor">
    <cofactor evidence="1">
        <name>heme</name>
        <dbReference type="ChEBI" id="CHEBI:30413"/>
    </cofactor>
</comment>
<dbReference type="HOGENOM" id="CLU_001570_14_11_1"/>
<comment type="similarity">
    <text evidence="3">Belongs to the cytochrome P450 family.</text>
</comment>
<dbReference type="Proteomes" id="UP000028524">
    <property type="component" value="Unassembled WGS sequence"/>
</dbReference>
<keyword evidence="8" id="KW-0503">Monooxygenase</keyword>
<dbReference type="GO" id="GO:0005506">
    <property type="term" value="F:iron ion binding"/>
    <property type="evidence" value="ECO:0007669"/>
    <property type="project" value="InterPro"/>
</dbReference>
<dbReference type="OMA" id="HLVGHMQ"/>
<dbReference type="AlphaFoldDB" id="A0A084QZM0"/>
<dbReference type="PANTHER" id="PTHR24305:SF237">
    <property type="entry name" value="CYTOCHROME P450 MONOOXYGENASE ATNE-RELATED"/>
    <property type="match status" value="1"/>
</dbReference>
<evidence type="ECO:0000256" key="5">
    <source>
        <dbReference type="ARBA" id="ARBA00022723"/>
    </source>
</evidence>
<sequence length="419" mass="47478">MSMKTVDHKTHAFRRRVNVQTMNPAAHHWRECGIQVWRRRRLEFPKDMATTVGFCISDMMGLMTFGRTWNVQKEERYRSFVKDMPKGVAGIHLVGHMQSLFFCKIHELLFKELIQGVKDLDASVSLAIWRLEQKSLLHGDIWSSLLASRDADTGAAFTQEELISEAGLFIIGGTDTMITAITSTIFYLLHNQRALNRLTREIREAFPLRADSKKKRASGISCPIRFASKSLQKITYLPACIDEAMRISPPIPGILPRVTGPGGLIVDGEFFPAGVNLGIPHYRLHRNEEYFPQPLVYAPERWVAEDRYKDHLDERLPPLGKETGALQPGSGQGSCFTPFGAGRASCIGKHLAYQNMSYILARLVWTFNMRLDPGSTLGEGTGKGSWKRHRKDEFQLTNCFVGSQNGPMVQFRYREELTM</sequence>
<dbReference type="InterPro" id="IPR036396">
    <property type="entry name" value="Cyt_P450_sf"/>
</dbReference>
<dbReference type="InParanoid" id="A0A084QZM0"/>
<evidence type="ECO:0000256" key="6">
    <source>
        <dbReference type="ARBA" id="ARBA00023002"/>
    </source>
</evidence>
<dbReference type="GO" id="GO:0016705">
    <property type="term" value="F:oxidoreductase activity, acting on paired donors, with incorporation or reduction of molecular oxygen"/>
    <property type="evidence" value="ECO:0007669"/>
    <property type="project" value="InterPro"/>
</dbReference>
<evidence type="ECO:0000256" key="8">
    <source>
        <dbReference type="ARBA" id="ARBA00023033"/>
    </source>
</evidence>
<evidence type="ECO:0000256" key="7">
    <source>
        <dbReference type="ARBA" id="ARBA00023004"/>
    </source>
</evidence>
<comment type="pathway">
    <text evidence="2">Mycotoxin biosynthesis.</text>
</comment>
<evidence type="ECO:0000256" key="2">
    <source>
        <dbReference type="ARBA" id="ARBA00004685"/>
    </source>
</evidence>
<evidence type="ECO:0000256" key="4">
    <source>
        <dbReference type="ARBA" id="ARBA00022617"/>
    </source>
</evidence>
<dbReference type="STRING" id="1283841.A0A084QZM0"/>
<reference evidence="9 10" key="1">
    <citation type="journal article" date="2014" name="BMC Genomics">
        <title>Comparative genome sequencing reveals chemotype-specific gene clusters in the toxigenic black mold Stachybotrys.</title>
        <authorList>
            <person name="Semeiks J."/>
            <person name="Borek D."/>
            <person name="Otwinowski Z."/>
            <person name="Grishin N.V."/>
        </authorList>
    </citation>
    <scope>NUCLEOTIDE SEQUENCE [LARGE SCALE GENOMIC DNA]</scope>
    <source>
        <strain evidence="9 10">IBT 40285</strain>
    </source>
</reference>
<accession>A0A084QZM0</accession>
<dbReference type="GO" id="GO:0020037">
    <property type="term" value="F:heme binding"/>
    <property type="evidence" value="ECO:0007669"/>
    <property type="project" value="InterPro"/>
</dbReference>
<keyword evidence="10" id="KW-1185">Reference proteome</keyword>
<dbReference type="GO" id="GO:0004497">
    <property type="term" value="F:monooxygenase activity"/>
    <property type="evidence" value="ECO:0007669"/>
    <property type="project" value="UniProtKB-KW"/>
</dbReference>
<keyword evidence="5" id="KW-0479">Metal-binding</keyword>
<dbReference type="OrthoDB" id="1470350at2759"/>
<name>A0A084QZM0_STAC4</name>